<dbReference type="Pfam" id="PF00239">
    <property type="entry name" value="Resolvase"/>
    <property type="match status" value="1"/>
</dbReference>
<feature type="domain" description="Resolvase/invertase-type recombinase catalytic" evidence="2">
    <location>
        <begin position="30"/>
        <end position="69"/>
    </location>
</feature>
<reference evidence="3" key="1">
    <citation type="journal article" date="2015" name="Nature">
        <title>Complex archaea that bridge the gap between prokaryotes and eukaryotes.</title>
        <authorList>
            <person name="Spang A."/>
            <person name="Saw J.H."/>
            <person name="Jorgensen S.L."/>
            <person name="Zaremba-Niedzwiedzka K."/>
            <person name="Martijn J."/>
            <person name="Lind A.E."/>
            <person name="van Eijk R."/>
            <person name="Schleper C."/>
            <person name="Guy L."/>
            <person name="Ettema T.J."/>
        </authorList>
    </citation>
    <scope>NUCLEOTIDE SEQUENCE</scope>
</reference>
<dbReference type="AlphaFoldDB" id="A0A0F8YW23"/>
<comment type="caution">
    <text evidence="3">The sequence shown here is derived from an EMBL/GenBank/DDBJ whole genome shotgun (WGS) entry which is preliminary data.</text>
</comment>
<keyword evidence="1" id="KW-0812">Transmembrane</keyword>
<name>A0A0F8YW23_9ZZZZ</name>
<evidence type="ECO:0000259" key="2">
    <source>
        <dbReference type="Pfam" id="PF00239"/>
    </source>
</evidence>
<dbReference type="InterPro" id="IPR006119">
    <property type="entry name" value="Resolv_N"/>
</dbReference>
<evidence type="ECO:0000256" key="1">
    <source>
        <dbReference type="SAM" id="Phobius"/>
    </source>
</evidence>
<dbReference type="Gene3D" id="3.40.50.1390">
    <property type="entry name" value="Resolvase, N-terminal catalytic domain"/>
    <property type="match status" value="1"/>
</dbReference>
<protein>
    <recommendedName>
        <fullName evidence="2">Resolvase/invertase-type recombinase catalytic domain-containing protein</fullName>
    </recommendedName>
</protein>
<dbReference type="EMBL" id="LAZR01064068">
    <property type="protein sequence ID" value="KKK58264.1"/>
    <property type="molecule type" value="Genomic_DNA"/>
</dbReference>
<dbReference type="GO" id="GO:0003677">
    <property type="term" value="F:DNA binding"/>
    <property type="evidence" value="ECO:0007669"/>
    <property type="project" value="InterPro"/>
</dbReference>
<keyword evidence="1" id="KW-0472">Membrane</keyword>
<dbReference type="InterPro" id="IPR036162">
    <property type="entry name" value="Resolvase-like_N_sf"/>
</dbReference>
<gene>
    <name evidence="3" type="ORF">LCGC14_3046190</name>
</gene>
<feature type="transmembrane region" description="Helical" evidence="1">
    <location>
        <begin position="6"/>
        <end position="28"/>
    </location>
</feature>
<accession>A0A0F8YW23</accession>
<organism evidence="3">
    <name type="scientific">marine sediment metagenome</name>
    <dbReference type="NCBI Taxonomy" id="412755"/>
    <lineage>
        <taxon>unclassified sequences</taxon>
        <taxon>metagenomes</taxon>
        <taxon>ecological metagenomes</taxon>
    </lineage>
</organism>
<dbReference type="SUPFAM" id="SSF53041">
    <property type="entry name" value="Resolvase-like"/>
    <property type="match status" value="1"/>
</dbReference>
<evidence type="ECO:0000313" key="3">
    <source>
        <dbReference type="EMBL" id="KKK58264.1"/>
    </source>
</evidence>
<sequence>MTEDTKSTIGVAMFVLFGALFGYMLGYSSGYSGGIDKRPGLQSLLEDARNKRFEIVYVYRMDRFFRKLRGRRGPRAIENPLLRV</sequence>
<proteinExistence type="predicted"/>
<keyword evidence="1" id="KW-1133">Transmembrane helix</keyword>
<dbReference type="GO" id="GO:0000150">
    <property type="term" value="F:DNA strand exchange activity"/>
    <property type="evidence" value="ECO:0007669"/>
    <property type="project" value="InterPro"/>
</dbReference>